<evidence type="ECO:0000313" key="1">
    <source>
        <dbReference type="EMBL" id="CAG8807724.1"/>
    </source>
</evidence>
<dbReference type="Proteomes" id="UP000789396">
    <property type="component" value="Unassembled WGS sequence"/>
</dbReference>
<comment type="caution">
    <text evidence="1">The sequence shown here is derived from an EMBL/GenBank/DDBJ whole genome shotgun (WGS) entry which is preliminary data.</text>
</comment>
<organism evidence="1 2">
    <name type="scientific">Racocetra fulgida</name>
    <dbReference type="NCBI Taxonomy" id="60492"/>
    <lineage>
        <taxon>Eukaryota</taxon>
        <taxon>Fungi</taxon>
        <taxon>Fungi incertae sedis</taxon>
        <taxon>Mucoromycota</taxon>
        <taxon>Glomeromycotina</taxon>
        <taxon>Glomeromycetes</taxon>
        <taxon>Diversisporales</taxon>
        <taxon>Gigasporaceae</taxon>
        <taxon>Racocetra</taxon>
    </lineage>
</organism>
<dbReference type="OrthoDB" id="18190at2759"/>
<feature type="non-terminal residue" evidence="1">
    <location>
        <position position="62"/>
    </location>
</feature>
<sequence>NLAIILLEKLILDQSIDRVKILDVLINKAAIRAFLHLHQRGCKLDMSLYNLCVACLTDDSEE</sequence>
<feature type="non-terminal residue" evidence="1">
    <location>
        <position position="1"/>
    </location>
</feature>
<name>A0A9N9K1N7_9GLOM</name>
<proteinExistence type="predicted"/>
<accession>A0A9N9K1N7</accession>
<dbReference type="AlphaFoldDB" id="A0A9N9K1N7"/>
<evidence type="ECO:0000313" key="2">
    <source>
        <dbReference type="Proteomes" id="UP000789396"/>
    </source>
</evidence>
<dbReference type="EMBL" id="CAJVPZ010080462">
    <property type="protein sequence ID" value="CAG8807724.1"/>
    <property type="molecule type" value="Genomic_DNA"/>
</dbReference>
<gene>
    <name evidence="1" type="ORF">RFULGI_LOCUS18414</name>
</gene>
<keyword evidence="2" id="KW-1185">Reference proteome</keyword>
<reference evidence="1" key="1">
    <citation type="submission" date="2021-06" db="EMBL/GenBank/DDBJ databases">
        <authorList>
            <person name="Kallberg Y."/>
            <person name="Tangrot J."/>
            <person name="Rosling A."/>
        </authorList>
    </citation>
    <scope>NUCLEOTIDE SEQUENCE</scope>
    <source>
        <strain evidence="1">IN212</strain>
    </source>
</reference>
<protein>
    <submittedName>
        <fullName evidence="1">6656_t:CDS:1</fullName>
    </submittedName>
</protein>